<dbReference type="EMBL" id="JAKGAS010000016">
    <property type="protein sequence ID" value="MCF2950262.1"/>
    <property type="molecule type" value="Genomic_DNA"/>
</dbReference>
<reference evidence="1 2" key="1">
    <citation type="submission" date="2022-01" db="EMBL/GenBank/DDBJ databases">
        <title>Paraglaciecola sp. G1-23.</title>
        <authorList>
            <person name="Jin M.S."/>
            <person name="Han D.M."/>
            <person name="Kim H.M."/>
            <person name="Jeon C.O."/>
        </authorList>
    </citation>
    <scope>NUCLEOTIDE SEQUENCE [LARGE SCALE GENOMIC DNA]</scope>
    <source>
        <strain evidence="1 2">G1-23</strain>
    </source>
</reference>
<dbReference type="RefSeq" id="WP_235314361.1">
    <property type="nucleotide sequence ID" value="NZ_JAKGAS010000016.1"/>
</dbReference>
<keyword evidence="2" id="KW-1185">Reference proteome</keyword>
<dbReference type="InterPro" id="IPR050816">
    <property type="entry name" value="Flavin-dep_Halogenase_NPB"/>
</dbReference>
<dbReference type="InterPro" id="IPR033856">
    <property type="entry name" value="Trp_halogen"/>
</dbReference>
<dbReference type="Gene3D" id="3.50.50.60">
    <property type="entry name" value="FAD/NAD(P)-binding domain"/>
    <property type="match status" value="1"/>
</dbReference>
<dbReference type="InterPro" id="IPR036188">
    <property type="entry name" value="FAD/NAD-bd_sf"/>
</dbReference>
<evidence type="ECO:0000313" key="1">
    <source>
        <dbReference type="EMBL" id="MCF2950262.1"/>
    </source>
</evidence>
<dbReference type="Pfam" id="PF04820">
    <property type="entry name" value="Trp_halogenase"/>
    <property type="match status" value="1"/>
</dbReference>
<gene>
    <name evidence="1" type="ORF">L0668_19295</name>
</gene>
<accession>A0ABS9DBC8</accession>
<comment type="caution">
    <text evidence="1">The sequence shown here is derived from an EMBL/GenBank/DDBJ whole genome shotgun (WGS) entry which is preliminary data.</text>
</comment>
<dbReference type="SUPFAM" id="SSF51905">
    <property type="entry name" value="FAD/NAD(P)-binding domain"/>
    <property type="match status" value="1"/>
</dbReference>
<evidence type="ECO:0000313" key="2">
    <source>
        <dbReference type="Proteomes" id="UP001521137"/>
    </source>
</evidence>
<dbReference type="PANTHER" id="PTHR43747:SF4">
    <property type="entry name" value="FLAVIN-DEPENDENT TRYPTOPHAN HALOGENASE"/>
    <property type="match status" value="1"/>
</dbReference>
<dbReference type="PIRSF" id="PIRSF011396">
    <property type="entry name" value="Trp_halogenase"/>
    <property type="match status" value="1"/>
</dbReference>
<dbReference type="InterPro" id="IPR006905">
    <property type="entry name" value="Flavin_halogenase"/>
</dbReference>
<dbReference type="PROSITE" id="PS51257">
    <property type="entry name" value="PROKAR_LIPOPROTEIN"/>
    <property type="match status" value="1"/>
</dbReference>
<dbReference type="PANTHER" id="PTHR43747">
    <property type="entry name" value="FAD-BINDING PROTEIN"/>
    <property type="match status" value="1"/>
</dbReference>
<dbReference type="Proteomes" id="UP001521137">
    <property type="component" value="Unassembled WGS sequence"/>
</dbReference>
<name>A0ABS9DBC8_9ALTE</name>
<protein>
    <submittedName>
        <fullName evidence="1">Tryptophan 7-halogenase</fullName>
    </submittedName>
</protein>
<proteinExistence type="predicted"/>
<sequence>MTKPSTVKKEILIVGGGTAGWMSACLMAKTLGSEQFSISLLESNNVPTVGVGEGSTPYIKRFFDALEITEAKWMPACSATYKGGITFANWSTKAGFAQYFHPFTSSLDAESFDVFKQVTRLKHANYHVDAHPNYYFLQAELVNQKRIPVSQDKQKVDSIYAYHFDATKLGLFLKDYACSLGVKHIVDDVTAVKLAESGAIESVTTQSGQTISADIFVDCTGFKALLIEKTLGVNFKSFKDNLFNDSAVAIATPKADFYAPHTISTAMSNGWRWDIPLTSRTGNGYVYSSDFQSASSAEEELRKAIHIHDDVEARHIKMKVGRLEKHWHKNCVAIGLSQGFIEPLEATALHIVQLSIEQFIEQYKRGDYSDKYQEYYNHGVNHLFEHIRDYIVLHYLTNSRSDTDYWKACRHDIKISDRLQAAMEVWCSGGDLDEELNCQQVTQYYSSMSWHVLLAGMGVFPTSNQTTPISHPQAEQALNDIKRHISAHTSYFPKSKMST</sequence>
<organism evidence="1 2">
    <name type="scientific">Paraglaciecola algarum</name>
    <dbReference type="NCBI Taxonomy" id="3050085"/>
    <lineage>
        <taxon>Bacteria</taxon>
        <taxon>Pseudomonadati</taxon>
        <taxon>Pseudomonadota</taxon>
        <taxon>Gammaproteobacteria</taxon>
        <taxon>Alteromonadales</taxon>
        <taxon>Alteromonadaceae</taxon>
        <taxon>Paraglaciecola</taxon>
    </lineage>
</organism>